<gene>
    <name evidence="1" type="ORF">CONCODRAFT_18283</name>
</gene>
<accession>A0A137P3I8</accession>
<evidence type="ECO:0000313" key="1">
    <source>
        <dbReference type="EMBL" id="KXN69509.1"/>
    </source>
</evidence>
<dbReference type="Proteomes" id="UP000070444">
    <property type="component" value="Unassembled WGS sequence"/>
</dbReference>
<name>A0A137P3I8_CONC2</name>
<reference evidence="1 2" key="1">
    <citation type="journal article" date="2015" name="Genome Biol. Evol.">
        <title>Phylogenomic analyses indicate that early fungi evolved digesting cell walls of algal ancestors of land plants.</title>
        <authorList>
            <person name="Chang Y."/>
            <person name="Wang S."/>
            <person name="Sekimoto S."/>
            <person name="Aerts A.L."/>
            <person name="Choi C."/>
            <person name="Clum A."/>
            <person name="LaButti K.M."/>
            <person name="Lindquist E.A."/>
            <person name="Yee Ngan C."/>
            <person name="Ohm R.A."/>
            <person name="Salamov A.A."/>
            <person name="Grigoriev I.V."/>
            <person name="Spatafora J.W."/>
            <person name="Berbee M.L."/>
        </authorList>
    </citation>
    <scope>NUCLEOTIDE SEQUENCE [LARGE SCALE GENOMIC DNA]</scope>
    <source>
        <strain evidence="1 2">NRRL 28638</strain>
    </source>
</reference>
<proteinExistence type="predicted"/>
<evidence type="ECO:0000313" key="2">
    <source>
        <dbReference type="Proteomes" id="UP000070444"/>
    </source>
</evidence>
<dbReference type="EMBL" id="KQ964532">
    <property type="protein sequence ID" value="KXN69509.1"/>
    <property type="molecule type" value="Genomic_DNA"/>
</dbReference>
<keyword evidence="2" id="KW-1185">Reference proteome</keyword>
<sequence>MLTLNRISSIRFNQLSRSLSSNVNFYKVSNINSLLKPSQLLSTRQFSNISKVLEESNSTSRVAIPQSKKPKLLSETYHVVYLSPLSSTIRNFIMIGNSFIVMAMVVSPYIFFKGAVPITGSLLVLASAILPVLYIHYLTGGFVSRMSLIVNKQTRGKALDANTPVLIDNFNNMGKNQQFQINLGDIQPGKKFASMVNFKAPVKIGEKKRVINLFLDKKLFSNPDAAHDPIPGLIWKYLTRHQEKK</sequence>
<dbReference type="AlphaFoldDB" id="A0A137P3I8"/>
<organism evidence="1 2">
    <name type="scientific">Conidiobolus coronatus (strain ATCC 28846 / CBS 209.66 / NRRL 28638)</name>
    <name type="common">Delacroixia coronata</name>
    <dbReference type="NCBI Taxonomy" id="796925"/>
    <lineage>
        <taxon>Eukaryota</taxon>
        <taxon>Fungi</taxon>
        <taxon>Fungi incertae sedis</taxon>
        <taxon>Zoopagomycota</taxon>
        <taxon>Entomophthoromycotina</taxon>
        <taxon>Entomophthoromycetes</taxon>
        <taxon>Entomophthorales</taxon>
        <taxon>Ancylistaceae</taxon>
        <taxon>Conidiobolus</taxon>
    </lineage>
</organism>
<dbReference type="OrthoDB" id="2386090at2759"/>
<protein>
    <submittedName>
        <fullName evidence="1">Uncharacterized protein</fullName>
    </submittedName>
</protein>